<organism evidence="7 8">
    <name type="scientific">Blepharisma stoltei</name>
    <dbReference type="NCBI Taxonomy" id="1481888"/>
    <lineage>
        <taxon>Eukaryota</taxon>
        <taxon>Sar</taxon>
        <taxon>Alveolata</taxon>
        <taxon>Ciliophora</taxon>
        <taxon>Postciliodesmatophora</taxon>
        <taxon>Heterotrichea</taxon>
        <taxon>Heterotrichida</taxon>
        <taxon>Blepharismidae</taxon>
        <taxon>Blepharisma</taxon>
    </lineage>
</organism>
<protein>
    <recommendedName>
        <fullName evidence="6">YEATS domain-containing protein</fullName>
    </recommendedName>
</protein>
<comment type="caution">
    <text evidence="7">The sequence shown here is derived from an EMBL/GenBank/DDBJ whole genome shotgun (WGS) entry which is preliminary data.</text>
</comment>
<reference evidence="7" key="1">
    <citation type="submission" date="2021-09" db="EMBL/GenBank/DDBJ databases">
        <authorList>
            <consortium name="AG Swart"/>
            <person name="Singh M."/>
            <person name="Singh A."/>
            <person name="Seah K."/>
            <person name="Emmerich C."/>
        </authorList>
    </citation>
    <scope>NUCLEOTIDE SEQUENCE</scope>
    <source>
        <strain evidence="7">ATCC30299</strain>
    </source>
</reference>
<evidence type="ECO:0000256" key="3">
    <source>
        <dbReference type="ARBA" id="ARBA00023242"/>
    </source>
</evidence>
<dbReference type="EMBL" id="CAJZBQ010000036">
    <property type="protein sequence ID" value="CAG9324420.1"/>
    <property type="molecule type" value="Genomic_DNA"/>
</dbReference>
<evidence type="ECO:0000313" key="8">
    <source>
        <dbReference type="Proteomes" id="UP001162131"/>
    </source>
</evidence>
<dbReference type="PANTHER" id="PTHR47573:SF1">
    <property type="entry name" value="PROTEIN AF-9 HOMOLOG"/>
    <property type="match status" value="1"/>
</dbReference>
<evidence type="ECO:0000256" key="4">
    <source>
        <dbReference type="PROSITE-ProRule" id="PRU00376"/>
    </source>
</evidence>
<evidence type="ECO:0000259" key="6">
    <source>
        <dbReference type="PROSITE" id="PS51037"/>
    </source>
</evidence>
<evidence type="ECO:0000313" key="7">
    <source>
        <dbReference type="EMBL" id="CAG9324420.1"/>
    </source>
</evidence>
<keyword evidence="1" id="KW-0805">Transcription regulation</keyword>
<sequence length="222" mass="26196">MERMRGVVVKKPIVYGSMSFYQGKKADEHNSHKWACFVTGVNGEDVSTFIKKVVFQLHPSFQNPSRVFDRPPYEVHESGWGEFEIMIQIHFHDPREKRIDIFHMLQLYPKQPGVSQSTKKPVINDHYDEIIFQDPFPDFYQRLTAGTGIAPDQDLLNNPFHLEIMQHFQTHNDSAVLRQLEDAYSYIKQEAEEMREKLKKLESETQTLRQELREEEKKLRDG</sequence>
<evidence type="ECO:0000256" key="1">
    <source>
        <dbReference type="ARBA" id="ARBA00023015"/>
    </source>
</evidence>
<evidence type="ECO:0000256" key="5">
    <source>
        <dbReference type="SAM" id="Coils"/>
    </source>
</evidence>
<keyword evidence="2" id="KW-0804">Transcription</keyword>
<gene>
    <name evidence="7" type="ORF">BSTOLATCC_MIC36212</name>
</gene>
<name>A0AAU9JJX1_9CILI</name>
<dbReference type="CDD" id="cd16910">
    <property type="entry name" value="YEATS_TFIID14_like"/>
    <property type="match status" value="1"/>
</dbReference>
<keyword evidence="3 4" id="KW-0539">Nucleus</keyword>
<dbReference type="PANTHER" id="PTHR47573">
    <property type="entry name" value="PROTEIN AF-9 HOMOLOG"/>
    <property type="match status" value="1"/>
</dbReference>
<keyword evidence="5" id="KW-0175">Coiled coil</keyword>
<proteinExistence type="predicted"/>
<dbReference type="Pfam" id="PF03366">
    <property type="entry name" value="YEATS"/>
    <property type="match status" value="1"/>
</dbReference>
<dbReference type="PROSITE" id="PS51037">
    <property type="entry name" value="YEATS"/>
    <property type="match status" value="1"/>
</dbReference>
<dbReference type="InterPro" id="IPR038704">
    <property type="entry name" value="YEAST_sf"/>
</dbReference>
<dbReference type="GO" id="GO:0005634">
    <property type="term" value="C:nucleus"/>
    <property type="evidence" value="ECO:0007669"/>
    <property type="project" value="UniProtKB-SubCell"/>
</dbReference>
<keyword evidence="8" id="KW-1185">Reference proteome</keyword>
<feature type="domain" description="YEATS" evidence="6">
    <location>
        <begin position="3"/>
        <end position="146"/>
    </location>
</feature>
<feature type="coiled-coil region" evidence="5">
    <location>
        <begin position="177"/>
        <end position="218"/>
    </location>
</feature>
<dbReference type="InterPro" id="IPR005033">
    <property type="entry name" value="YEATS"/>
</dbReference>
<dbReference type="AlphaFoldDB" id="A0AAU9JJX1"/>
<accession>A0AAU9JJX1</accession>
<dbReference type="Gene3D" id="2.60.40.1970">
    <property type="entry name" value="YEATS domain"/>
    <property type="match status" value="1"/>
</dbReference>
<dbReference type="InterPro" id="IPR055129">
    <property type="entry name" value="YEATS_dom"/>
</dbReference>
<dbReference type="Proteomes" id="UP001162131">
    <property type="component" value="Unassembled WGS sequence"/>
</dbReference>
<evidence type="ECO:0000256" key="2">
    <source>
        <dbReference type="ARBA" id="ARBA00023163"/>
    </source>
</evidence>
<comment type="subcellular location">
    <subcellularLocation>
        <location evidence="4">Nucleus</location>
    </subcellularLocation>
</comment>
<dbReference type="GO" id="GO:0006355">
    <property type="term" value="P:regulation of DNA-templated transcription"/>
    <property type="evidence" value="ECO:0007669"/>
    <property type="project" value="InterPro"/>
</dbReference>